<dbReference type="Gene3D" id="6.10.340.10">
    <property type="match status" value="1"/>
</dbReference>
<evidence type="ECO:0000313" key="13">
    <source>
        <dbReference type="EMBL" id="ENO98947.1"/>
    </source>
</evidence>
<feature type="domain" description="Response regulatory" evidence="11">
    <location>
        <begin position="506"/>
        <end position="620"/>
    </location>
</feature>
<dbReference type="InterPro" id="IPR003661">
    <property type="entry name" value="HisK_dim/P_dom"/>
</dbReference>
<dbReference type="EMBL" id="AMXF01000002">
    <property type="protein sequence ID" value="ENO98947.1"/>
    <property type="molecule type" value="Genomic_DNA"/>
</dbReference>
<dbReference type="InterPro" id="IPR001789">
    <property type="entry name" value="Sig_transdc_resp-reg_receiver"/>
</dbReference>
<dbReference type="InterPro" id="IPR003660">
    <property type="entry name" value="HAMP_dom"/>
</dbReference>
<dbReference type="PROSITE" id="PS50110">
    <property type="entry name" value="RESPONSE_REGULATORY"/>
    <property type="match status" value="1"/>
</dbReference>
<organism evidence="13 14">
    <name type="scientific">Thauera phenylacetica B4P</name>
    <dbReference type="NCBI Taxonomy" id="1234382"/>
    <lineage>
        <taxon>Bacteria</taxon>
        <taxon>Pseudomonadati</taxon>
        <taxon>Pseudomonadota</taxon>
        <taxon>Betaproteobacteria</taxon>
        <taxon>Rhodocyclales</taxon>
        <taxon>Zoogloeaceae</taxon>
        <taxon>Thauera</taxon>
    </lineage>
</organism>
<comment type="catalytic activity">
    <reaction evidence="1">
        <text>ATP + protein L-histidine = ADP + protein N-phospho-L-histidine.</text>
        <dbReference type="EC" id="2.7.13.3"/>
    </reaction>
</comment>
<evidence type="ECO:0000259" key="11">
    <source>
        <dbReference type="PROSITE" id="PS50110"/>
    </source>
</evidence>
<evidence type="ECO:0000256" key="6">
    <source>
        <dbReference type="ARBA" id="ARBA00022777"/>
    </source>
</evidence>
<dbReference type="EC" id="2.7.13.3" evidence="3"/>
<dbReference type="Gene3D" id="1.10.287.130">
    <property type="match status" value="1"/>
</dbReference>
<dbReference type="CDD" id="cd00082">
    <property type="entry name" value="HisKA"/>
    <property type="match status" value="1"/>
</dbReference>
<dbReference type="OrthoDB" id="6114847at2"/>
<dbReference type="AlphaFoldDB" id="N6ZWW6"/>
<dbReference type="PANTHER" id="PTHR43711">
    <property type="entry name" value="TWO-COMPONENT HISTIDINE KINASE"/>
    <property type="match status" value="1"/>
</dbReference>
<dbReference type="Pfam" id="PF00512">
    <property type="entry name" value="HisKA"/>
    <property type="match status" value="1"/>
</dbReference>
<dbReference type="PANTHER" id="PTHR43711:SF26">
    <property type="entry name" value="SENSOR HISTIDINE KINASE RCSC"/>
    <property type="match status" value="1"/>
</dbReference>
<gene>
    <name evidence="13" type="ORF">C667_01110</name>
</gene>
<dbReference type="Pfam" id="PF02518">
    <property type="entry name" value="HATPase_c"/>
    <property type="match status" value="1"/>
</dbReference>
<keyword evidence="5" id="KW-0808">Transferase</keyword>
<name>N6ZWW6_9RHOO</name>
<dbReference type="RefSeq" id="WP_004355303.1">
    <property type="nucleotide sequence ID" value="NZ_AMXF01000002.1"/>
</dbReference>
<dbReference type="CDD" id="cd06225">
    <property type="entry name" value="HAMP"/>
    <property type="match status" value="1"/>
</dbReference>
<keyword evidence="9" id="KW-0175">Coiled coil</keyword>
<dbReference type="InterPro" id="IPR003594">
    <property type="entry name" value="HATPase_dom"/>
</dbReference>
<evidence type="ECO:0000256" key="4">
    <source>
        <dbReference type="ARBA" id="ARBA00022553"/>
    </source>
</evidence>
<dbReference type="InterPro" id="IPR005467">
    <property type="entry name" value="His_kinase_dom"/>
</dbReference>
<reference evidence="13 14" key="1">
    <citation type="submission" date="2012-09" db="EMBL/GenBank/DDBJ databases">
        <title>Draft Genome Sequences of 6 Strains from Genus Thauera.</title>
        <authorList>
            <person name="Liu B."/>
            <person name="Shapleigh J.P."/>
            <person name="Frostegard A.H."/>
        </authorList>
    </citation>
    <scope>NUCLEOTIDE SEQUENCE [LARGE SCALE GENOMIC DNA]</scope>
    <source>
        <strain evidence="13 14">B4P</strain>
    </source>
</reference>
<dbReference type="InterPro" id="IPR050736">
    <property type="entry name" value="Sensor_HK_Regulatory"/>
</dbReference>
<dbReference type="Proteomes" id="UP000013047">
    <property type="component" value="Unassembled WGS sequence"/>
</dbReference>
<dbReference type="InterPro" id="IPR011006">
    <property type="entry name" value="CheY-like_superfamily"/>
</dbReference>
<dbReference type="InterPro" id="IPR004358">
    <property type="entry name" value="Sig_transdc_His_kin-like_C"/>
</dbReference>
<proteinExistence type="predicted"/>
<sequence length="634" mass="68498">MIHKWGIRARVTLVAFVPMLVLAALMTATHTTLRLGELDNALRARAHAYVRQTAVASEYPLFIGDQIALQQLLDSLLLEEDMAALALVAPDGGLLAQAGRFDESTPAQAALEGTRSSRGRLRIVEPIRPRPLPLDPGSAEAQPKEEALATLVMEMSLKRLDQRRAELLWIAAGWMLMVAIGSLALARRMSHSVSGPIRNIADTVQRIGRGELDRRVPVVGGGTLRVLAEGVNEMAGRLSAAHASMSRQIEEATAELRARRDEAERASVAKSRFLAAASHDLRQPLHALGLFVSELSQRKLDARSRQLVGRITTSAETMDGLLGSLLDISRLDSGALIPVREAFDLRMRIERIVDGQSAIAAERGLDLHLHCPPCHAHTDPLLLDRILANLLSNAIRHTPRGRVLVACRRRGARLRVEVRDSGPGIAPDSQELIFHEFVQLDNPERSQDKGLGLGLAIVRRLSKLLELPLELRSRPGRGSVFAVEVPAADAEQRARTRVPGSLEGVRVLLADAAPETFAATAGLLAEWGCEVVATAPTPTEDPAPADADLLILAPPHTDLSGGFDTLARLRARTGLADVPAVLLAEDTGEESRESARATNTHLLARPLRPSRLRALMNRLFGADDGDGAQRSGIG</sequence>
<keyword evidence="7" id="KW-0902">Two-component regulatory system</keyword>
<dbReference type="PROSITE" id="PS50109">
    <property type="entry name" value="HIS_KIN"/>
    <property type="match status" value="1"/>
</dbReference>
<dbReference type="FunFam" id="3.30.565.10:FF:000049">
    <property type="entry name" value="Two-component sensor histidine kinase"/>
    <property type="match status" value="1"/>
</dbReference>
<dbReference type="SUPFAM" id="SSF55874">
    <property type="entry name" value="ATPase domain of HSP90 chaperone/DNA topoisomerase II/histidine kinase"/>
    <property type="match status" value="1"/>
</dbReference>
<dbReference type="SUPFAM" id="SSF47384">
    <property type="entry name" value="Homodimeric domain of signal transducing histidine kinase"/>
    <property type="match status" value="1"/>
</dbReference>
<dbReference type="Gene3D" id="3.30.565.10">
    <property type="entry name" value="Histidine kinase-like ATPase, C-terminal domain"/>
    <property type="match status" value="1"/>
</dbReference>
<evidence type="ECO:0000256" key="8">
    <source>
        <dbReference type="PROSITE-ProRule" id="PRU00169"/>
    </source>
</evidence>
<evidence type="ECO:0000256" key="1">
    <source>
        <dbReference type="ARBA" id="ARBA00000085"/>
    </source>
</evidence>
<dbReference type="Gene3D" id="3.40.50.2300">
    <property type="match status" value="1"/>
</dbReference>
<dbReference type="SMART" id="SM00388">
    <property type="entry name" value="HisKA"/>
    <property type="match status" value="1"/>
</dbReference>
<evidence type="ECO:0000256" key="3">
    <source>
        <dbReference type="ARBA" id="ARBA00012438"/>
    </source>
</evidence>
<evidence type="ECO:0000256" key="2">
    <source>
        <dbReference type="ARBA" id="ARBA00004370"/>
    </source>
</evidence>
<feature type="domain" description="HAMP" evidence="12">
    <location>
        <begin position="191"/>
        <end position="243"/>
    </location>
</feature>
<accession>N6ZWW6</accession>
<comment type="caution">
    <text evidence="13">The sequence shown here is derived from an EMBL/GenBank/DDBJ whole genome shotgun (WGS) entry which is preliminary data.</text>
</comment>
<evidence type="ECO:0000256" key="7">
    <source>
        <dbReference type="ARBA" id="ARBA00023012"/>
    </source>
</evidence>
<dbReference type="InterPro" id="IPR036890">
    <property type="entry name" value="HATPase_C_sf"/>
</dbReference>
<keyword evidence="4" id="KW-0597">Phosphoprotein</keyword>
<keyword evidence="14" id="KW-1185">Reference proteome</keyword>
<dbReference type="SMART" id="SM00304">
    <property type="entry name" value="HAMP"/>
    <property type="match status" value="1"/>
</dbReference>
<evidence type="ECO:0000256" key="9">
    <source>
        <dbReference type="SAM" id="Coils"/>
    </source>
</evidence>
<feature type="coiled-coil region" evidence="9">
    <location>
        <begin position="242"/>
        <end position="269"/>
    </location>
</feature>
<dbReference type="SMART" id="SM00387">
    <property type="entry name" value="HATPase_c"/>
    <property type="match status" value="1"/>
</dbReference>
<dbReference type="PROSITE" id="PS50885">
    <property type="entry name" value="HAMP"/>
    <property type="match status" value="1"/>
</dbReference>
<dbReference type="GO" id="GO:0000155">
    <property type="term" value="F:phosphorelay sensor kinase activity"/>
    <property type="evidence" value="ECO:0007669"/>
    <property type="project" value="InterPro"/>
</dbReference>
<evidence type="ECO:0000259" key="12">
    <source>
        <dbReference type="PROSITE" id="PS50885"/>
    </source>
</evidence>
<dbReference type="Pfam" id="PF00672">
    <property type="entry name" value="HAMP"/>
    <property type="match status" value="1"/>
</dbReference>
<comment type="subcellular location">
    <subcellularLocation>
        <location evidence="2">Membrane</location>
    </subcellularLocation>
</comment>
<protein>
    <recommendedName>
        <fullName evidence="3">histidine kinase</fullName>
        <ecNumber evidence="3">2.7.13.3</ecNumber>
    </recommendedName>
</protein>
<dbReference type="SUPFAM" id="SSF158472">
    <property type="entry name" value="HAMP domain-like"/>
    <property type="match status" value="1"/>
</dbReference>
<dbReference type="SUPFAM" id="SSF52172">
    <property type="entry name" value="CheY-like"/>
    <property type="match status" value="1"/>
</dbReference>
<comment type="caution">
    <text evidence="8">Lacks conserved residue(s) required for the propagation of feature annotation.</text>
</comment>
<dbReference type="PRINTS" id="PR00344">
    <property type="entry name" value="BCTRLSENSOR"/>
</dbReference>
<dbReference type="InterPro" id="IPR036097">
    <property type="entry name" value="HisK_dim/P_sf"/>
</dbReference>
<dbReference type="GO" id="GO:0016020">
    <property type="term" value="C:membrane"/>
    <property type="evidence" value="ECO:0007669"/>
    <property type="project" value="UniProtKB-SubCell"/>
</dbReference>
<evidence type="ECO:0000256" key="5">
    <source>
        <dbReference type="ARBA" id="ARBA00022679"/>
    </source>
</evidence>
<keyword evidence="6 13" id="KW-0418">Kinase</keyword>
<evidence type="ECO:0000313" key="14">
    <source>
        <dbReference type="Proteomes" id="UP000013047"/>
    </source>
</evidence>
<evidence type="ECO:0000259" key="10">
    <source>
        <dbReference type="PROSITE" id="PS50109"/>
    </source>
</evidence>
<feature type="domain" description="Histidine kinase" evidence="10">
    <location>
        <begin position="276"/>
        <end position="489"/>
    </location>
</feature>